<keyword evidence="2" id="KW-1185">Reference proteome</keyword>
<comment type="caution">
    <text evidence="1">The sequence shown here is derived from an EMBL/GenBank/DDBJ whole genome shotgun (WGS) entry which is preliminary data.</text>
</comment>
<dbReference type="Proteomes" id="UP000544054">
    <property type="component" value="Unassembled WGS sequence"/>
</dbReference>
<evidence type="ECO:0000313" key="1">
    <source>
        <dbReference type="EMBL" id="NML70013.1"/>
    </source>
</evidence>
<accession>A0A7Y0AME5</accession>
<sequence>MTKEQKIQEAYGERYDSLKSGINTDGIYVGDTELLTDEEFNNWNFIGKAKNIGPGKYVSGSRPTSLSGIENNNGWIKIESEDDLPVSGKYKVISTHYSKSIIAKYARSGNTWLPVGTDDRRFIEVTHYKAIIEDKPPIY</sequence>
<gene>
    <name evidence="1" type="ORF">HHL23_09390</name>
</gene>
<proteinExistence type="predicted"/>
<evidence type="ECO:0000313" key="2">
    <source>
        <dbReference type="Proteomes" id="UP000544054"/>
    </source>
</evidence>
<organism evidence="1 2">
    <name type="scientific">Chryseobacterium antibioticum</name>
    <dbReference type="NCBI Taxonomy" id="2728847"/>
    <lineage>
        <taxon>Bacteria</taxon>
        <taxon>Pseudomonadati</taxon>
        <taxon>Bacteroidota</taxon>
        <taxon>Flavobacteriia</taxon>
        <taxon>Flavobacteriales</taxon>
        <taxon>Weeksellaceae</taxon>
        <taxon>Chryseobacterium group</taxon>
        <taxon>Chryseobacterium</taxon>
    </lineage>
</organism>
<reference evidence="1 2" key="1">
    <citation type="submission" date="2020-04" db="EMBL/GenBank/DDBJ databases">
        <title>Chryseobacterium sp. RP-3-3 sp. nov., isolated from Jeju soil.</title>
        <authorList>
            <person name="Dahal R.H."/>
        </authorList>
    </citation>
    <scope>NUCLEOTIDE SEQUENCE [LARGE SCALE GENOMIC DNA]</scope>
    <source>
        <strain evidence="1 2">RP-3-3</strain>
    </source>
</reference>
<name>A0A7Y0AME5_9FLAO</name>
<dbReference type="EMBL" id="JABBGI010000010">
    <property type="protein sequence ID" value="NML70013.1"/>
    <property type="molecule type" value="Genomic_DNA"/>
</dbReference>
<dbReference type="RefSeq" id="WP_169234552.1">
    <property type="nucleotide sequence ID" value="NZ_JABBGI010000010.1"/>
</dbReference>
<protein>
    <submittedName>
        <fullName evidence="1">Uncharacterized protein</fullName>
    </submittedName>
</protein>
<dbReference type="AlphaFoldDB" id="A0A7Y0AME5"/>